<keyword evidence="6" id="KW-0808">Transferase</keyword>
<keyword evidence="17" id="KW-1185">Reference proteome</keyword>
<dbReference type="PANTHER" id="PTHR43065">
    <property type="entry name" value="SENSOR HISTIDINE KINASE"/>
    <property type="match status" value="1"/>
</dbReference>
<dbReference type="Pfam" id="PF13188">
    <property type="entry name" value="PAS_8"/>
    <property type="match status" value="1"/>
</dbReference>
<dbReference type="SMART" id="SM00304">
    <property type="entry name" value="HAMP"/>
    <property type="match status" value="1"/>
</dbReference>
<comment type="catalytic activity">
    <reaction evidence="1">
        <text>ATP + protein L-histidine = ADP + protein N-phospho-L-histidine.</text>
        <dbReference type="EC" id="2.7.13.3"/>
    </reaction>
</comment>
<dbReference type="PANTHER" id="PTHR43065:SF23">
    <property type="entry name" value="SENSOR HISTIDINE KINASE PDTAS"/>
    <property type="match status" value="1"/>
</dbReference>
<evidence type="ECO:0000259" key="14">
    <source>
        <dbReference type="PROSITE" id="PS50113"/>
    </source>
</evidence>
<comment type="subcellular location">
    <subcellularLocation>
        <location evidence="2">Cell membrane</location>
        <topology evidence="2">Multi-pass membrane protein</topology>
    </subcellularLocation>
</comment>
<dbReference type="SUPFAM" id="SSF55874">
    <property type="entry name" value="ATPase domain of HSP90 chaperone/DNA topoisomerase II/histidine kinase"/>
    <property type="match status" value="1"/>
</dbReference>
<name>A0ABT5KMH1_9BURK</name>
<sequence length="961" mass="106138">MSAWLARLGIRQQIYALVLLVCLPLAAMLTWQMASELAHVRNEADERVKEMAHGQAANLSRYFAQQEAFLARLAEMPGIRSMDPAGCELLMRDLVVLDPRLSSLVLRDLQARPICSTLPTLAPATEMSHSVDFVQALQYEGFTVGGVEPGLVSGHWVSLLSYPVRNQQGEKIGLLRMVVDLQKLSANLLVGLPSTALTTVVDQREGIAMRSVGADKYIGQAAPGAGTEAARRQRDGFVSVQGMDGVVRRMAYQTLPGSNWRVVAGLPEAEVLIEFHAALQRTIVAGLAVLVLALLLAWRLGLRVAGPIDHLADTARRVADGDQEARADLSGSADVRQVAAQFNLMLDAFKRETQVRERAFADLQQSEARFRALIELSSDWYWEQDENFRFTTMTGLNGAALNSSRQSRLGKTRWDLPWVDMEEQVWHEHRALLERHERFDEFQMSRIEANGQLAVYLSSGLPRFDAEGKFLGYHGVARDVTAARSAAALLSATVDRYQQVLANVYYGILLVNNDGTVDYANQTFCDMFGLNRLAAELIGMDNELMMKTANLSLANPAAGLARVAELLSQGIAVHDEEVACTHQRTLLRDFVPLMINGEPRGRLWVFRDITQRQKTALALQLNESRLRMAEELAGIGSWVWPVARGEPVWSDQMFNIYGRKRADGVPASGAWKESVHPDDHERLALAIQSARSSAQQFSIEYRIHSLDGGELRHISSKVVSVADAQGQVLHVWGVDQDVTAQKLAQQVLQTSLNEKVALLNEVHHRVKNNLQVITSLLRLEARRSAEPGVKTVLEEMQARIRSMSLLHESLYRSGIFAAVDLAKYLRQLTGEAFRAQAPDGGMLRLVLDLSPLRMNMDQAMPCGLLVNELISNCLKHGFPPGSQGEVLVSLQPLADTDYWRLQVSDTGLGLPADFEVRRKTSLGLQLASDLARQLGGELEIGPGPGASLGVSFKVQQVAQEK</sequence>
<dbReference type="Gene3D" id="2.10.70.100">
    <property type="match status" value="1"/>
</dbReference>
<accession>A0ABT5KMH1</accession>
<dbReference type="InterPro" id="IPR001610">
    <property type="entry name" value="PAC"/>
</dbReference>
<keyword evidence="8 16" id="KW-0418">Kinase</keyword>
<dbReference type="NCBIfam" id="TIGR00229">
    <property type="entry name" value="sensory_box"/>
    <property type="match status" value="2"/>
</dbReference>
<dbReference type="SMART" id="SM00086">
    <property type="entry name" value="PAC"/>
    <property type="match status" value="2"/>
</dbReference>
<keyword evidence="10 11" id="KW-0472">Membrane</keyword>
<dbReference type="SUPFAM" id="SSF158472">
    <property type="entry name" value="HAMP domain-like"/>
    <property type="match status" value="1"/>
</dbReference>
<dbReference type="CDD" id="cd06225">
    <property type="entry name" value="HAMP"/>
    <property type="match status" value="1"/>
</dbReference>
<feature type="domain" description="Histidine kinase" evidence="12">
    <location>
        <begin position="761"/>
        <end position="960"/>
    </location>
</feature>
<dbReference type="InterPro" id="IPR000700">
    <property type="entry name" value="PAS-assoc_C"/>
</dbReference>
<dbReference type="Pfam" id="PF02743">
    <property type="entry name" value="dCache_1"/>
    <property type="match status" value="1"/>
</dbReference>
<dbReference type="Proteomes" id="UP001221189">
    <property type="component" value="Unassembled WGS sequence"/>
</dbReference>
<dbReference type="InterPro" id="IPR011495">
    <property type="entry name" value="Sig_transdc_His_kin_sub2_dim/P"/>
</dbReference>
<gene>
    <name evidence="16" type="ORF">PRZ03_21370</name>
</gene>
<dbReference type="Gene3D" id="3.30.565.10">
    <property type="entry name" value="Histidine kinase-like ATPase, C-terminal domain"/>
    <property type="match status" value="1"/>
</dbReference>
<keyword evidence="9 11" id="KW-1133">Transmembrane helix</keyword>
<dbReference type="PROSITE" id="PS50113">
    <property type="entry name" value="PAC"/>
    <property type="match status" value="2"/>
</dbReference>
<evidence type="ECO:0000256" key="10">
    <source>
        <dbReference type="ARBA" id="ARBA00023136"/>
    </source>
</evidence>
<evidence type="ECO:0000256" key="9">
    <source>
        <dbReference type="ARBA" id="ARBA00022989"/>
    </source>
</evidence>
<dbReference type="InterPro" id="IPR003594">
    <property type="entry name" value="HATPase_dom"/>
</dbReference>
<dbReference type="Pfam" id="PF00672">
    <property type="entry name" value="HAMP"/>
    <property type="match status" value="1"/>
</dbReference>
<evidence type="ECO:0000259" key="13">
    <source>
        <dbReference type="PROSITE" id="PS50112"/>
    </source>
</evidence>
<evidence type="ECO:0000256" key="5">
    <source>
        <dbReference type="ARBA" id="ARBA00022553"/>
    </source>
</evidence>
<dbReference type="SUPFAM" id="SSF55785">
    <property type="entry name" value="PYP-like sensor domain (PAS domain)"/>
    <property type="match status" value="3"/>
</dbReference>
<feature type="domain" description="PAC" evidence="14">
    <location>
        <begin position="697"/>
        <end position="750"/>
    </location>
</feature>
<dbReference type="Pfam" id="PF02518">
    <property type="entry name" value="HATPase_c"/>
    <property type="match status" value="1"/>
</dbReference>
<dbReference type="Gene3D" id="3.30.450.20">
    <property type="entry name" value="PAS domain"/>
    <property type="match status" value="4"/>
</dbReference>
<dbReference type="PROSITE" id="PS50112">
    <property type="entry name" value="PAS"/>
    <property type="match status" value="1"/>
</dbReference>
<evidence type="ECO:0000313" key="16">
    <source>
        <dbReference type="EMBL" id="MDC8774120.1"/>
    </source>
</evidence>
<feature type="transmembrane region" description="Helical" evidence="11">
    <location>
        <begin position="12"/>
        <end position="31"/>
    </location>
</feature>
<feature type="domain" description="PAS" evidence="13">
    <location>
        <begin position="493"/>
        <end position="532"/>
    </location>
</feature>
<evidence type="ECO:0000256" key="4">
    <source>
        <dbReference type="ARBA" id="ARBA00022475"/>
    </source>
</evidence>
<evidence type="ECO:0000256" key="1">
    <source>
        <dbReference type="ARBA" id="ARBA00000085"/>
    </source>
</evidence>
<dbReference type="SMART" id="SM00091">
    <property type="entry name" value="PAS"/>
    <property type="match status" value="3"/>
</dbReference>
<dbReference type="EC" id="2.7.13.3" evidence="3"/>
<dbReference type="PROSITE" id="PS50885">
    <property type="entry name" value="HAMP"/>
    <property type="match status" value="1"/>
</dbReference>
<proteinExistence type="predicted"/>
<comment type="caution">
    <text evidence="16">The sequence shown here is derived from an EMBL/GenBank/DDBJ whole genome shotgun (WGS) entry which is preliminary data.</text>
</comment>
<evidence type="ECO:0000256" key="7">
    <source>
        <dbReference type="ARBA" id="ARBA00022692"/>
    </source>
</evidence>
<organism evidence="16 17">
    <name type="scientific">Roseateles albus</name>
    <dbReference type="NCBI Taxonomy" id="2987525"/>
    <lineage>
        <taxon>Bacteria</taxon>
        <taxon>Pseudomonadati</taxon>
        <taxon>Pseudomonadota</taxon>
        <taxon>Betaproteobacteria</taxon>
        <taxon>Burkholderiales</taxon>
        <taxon>Sphaerotilaceae</taxon>
        <taxon>Roseateles</taxon>
    </lineage>
</organism>
<evidence type="ECO:0000259" key="15">
    <source>
        <dbReference type="PROSITE" id="PS50885"/>
    </source>
</evidence>
<dbReference type="SMART" id="SM00387">
    <property type="entry name" value="HATPase_c"/>
    <property type="match status" value="1"/>
</dbReference>
<dbReference type="InterPro" id="IPR035965">
    <property type="entry name" value="PAS-like_dom_sf"/>
</dbReference>
<dbReference type="PROSITE" id="PS50109">
    <property type="entry name" value="HIS_KIN"/>
    <property type="match status" value="1"/>
</dbReference>
<dbReference type="CDD" id="cd12914">
    <property type="entry name" value="PDC1_DGC_like"/>
    <property type="match status" value="1"/>
</dbReference>
<feature type="domain" description="PAC" evidence="14">
    <location>
        <begin position="438"/>
        <end position="492"/>
    </location>
</feature>
<reference evidence="16 17" key="1">
    <citation type="submission" date="2022-10" db="EMBL/GenBank/DDBJ databases">
        <title>Paucibacter sp. hw1 Genome sequencing.</title>
        <authorList>
            <person name="Park S."/>
        </authorList>
    </citation>
    <scope>NUCLEOTIDE SEQUENCE [LARGE SCALE GENOMIC DNA]</scope>
    <source>
        <strain evidence="17">hw1</strain>
    </source>
</reference>
<dbReference type="Pfam" id="PF08447">
    <property type="entry name" value="PAS_3"/>
    <property type="match status" value="1"/>
</dbReference>
<keyword evidence="5" id="KW-0597">Phosphoprotein</keyword>
<dbReference type="GO" id="GO:0016301">
    <property type="term" value="F:kinase activity"/>
    <property type="evidence" value="ECO:0007669"/>
    <property type="project" value="UniProtKB-KW"/>
</dbReference>
<dbReference type="CDD" id="cd00130">
    <property type="entry name" value="PAS"/>
    <property type="match status" value="2"/>
</dbReference>
<feature type="domain" description="HAMP" evidence="15">
    <location>
        <begin position="302"/>
        <end position="354"/>
    </location>
</feature>
<keyword evidence="7 11" id="KW-0812">Transmembrane</keyword>
<dbReference type="InterPro" id="IPR036890">
    <property type="entry name" value="HATPase_C_sf"/>
</dbReference>
<dbReference type="EMBL" id="JAQQXT010000017">
    <property type="protein sequence ID" value="MDC8774120.1"/>
    <property type="molecule type" value="Genomic_DNA"/>
</dbReference>
<evidence type="ECO:0000256" key="3">
    <source>
        <dbReference type="ARBA" id="ARBA00012438"/>
    </source>
</evidence>
<evidence type="ECO:0000313" key="17">
    <source>
        <dbReference type="Proteomes" id="UP001221189"/>
    </source>
</evidence>
<evidence type="ECO:0000256" key="8">
    <source>
        <dbReference type="ARBA" id="ARBA00022777"/>
    </source>
</evidence>
<dbReference type="Gene3D" id="6.10.340.10">
    <property type="match status" value="1"/>
</dbReference>
<evidence type="ECO:0000256" key="6">
    <source>
        <dbReference type="ARBA" id="ARBA00022679"/>
    </source>
</evidence>
<dbReference type="InterPro" id="IPR003660">
    <property type="entry name" value="HAMP_dom"/>
</dbReference>
<evidence type="ECO:0000256" key="2">
    <source>
        <dbReference type="ARBA" id="ARBA00004651"/>
    </source>
</evidence>
<dbReference type="InterPro" id="IPR005467">
    <property type="entry name" value="His_kinase_dom"/>
</dbReference>
<dbReference type="Pfam" id="PF07568">
    <property type="entry name" value="HisKA_2"/>
    <property type="match status" value="1"/>
</dbReference>
<keyword evidence="4" id="KW-1003">Cell membrane</keyword>
<dbReference type="RefSeq" id="WP_273602167.1">
    <property type="nucleotide sequence ID" value="NZ_JAQQXT010000017.1"/>
</dbReference>
<dbReference type="InterPro" id="IPR033479">
    <property type="entry name" value="dCache_1"/>
</dbReference>
<protein>
    <recommendedName>
        <fullName evidence="3">histidine kinase</fullName>
        <ecNumber evidence="3">2.7.13.3</ecNumber>
    </recommendedName>
</protein>
<evidence type="ECO:0000256" key="11">
    <source>
        <dbReference type="SAM" id="Phobius"/>
    </source>
</evidence>
<dbReference type="InterPro" id="IPR013655">
    <property type="entry name" value="PAS_fold_3"/>
</dbReference>
<dbReference type="InterPro" id="IPR000014">
    <property type="entry name" value="PAS"/>
</dbReference>
<evidence type="ECO:0000259" key="12">
    <source>
        <dbReference type="PROSITE" id="PS50109"/>
    </source>
</evidence>